<protein>
    <submittedName>
        <fullName evidence="1">Uncharacterized protein</fullName>
    </submittedName>
</protein>
<organism evidence="1 2">
    <name type="scientific">Persea americana</name>
    <name type="common">Avocado</name>
    <dbReference type="NCBI Taxonomy" id="3435"/>
    <lineage>
        <taxon>Eukaryota</taxon>
        <taxon>Viridiplantae</taxon>
        <taxon>Streptophyta</taxon>
        <taxon>Embryophyta</taxon>
        <taxon>Tracheophyta</taxon>
        <taxon>Spermatophyta</taxon>
        <taxon>Magnoliopsida</taxon>
        <taxon>Magnoliidae</taxon>
        <taxon>Laurales</taxon>
        <taxon>Lauraceae</taxon>
        <taxon>Persea</taxon>
    </lineage>
</organism>
<dbReference type="Proteomes" id="UP001234297">
    <property type="component" value="Chromosome 8"/>
</dbReference>
<keyword evidence="2" id="KW-1185">Reference proteome</keyword>
<comment type="caution">
    <text evidence="1">The sequence shown here is derived from an EMBL/GenBank/DDBJ whole genome shotgun (WGS) entry which is preliminary data.</text>
</comment>
<sequence length="75" mass="8540">MFKWHFVNKSSKYLSCIVDNHGEASINLGENAVHEWYGETLNALIGSHFLAVGEVLEENQAIILKNISQVQYRYA</sequence>
<name>A0ACC2LKV4_PERAE</name>
<dbReference type="EMBL" id="CM056816">
    <property type="protein sequence ID" value="KAJ8633674.1"/>
    <property type="molecule type" value="Genomic_DNA"/>
</dbReference>
<evidence type="ECO:0000313" key="2">
    <source>
        <dbReference type="Proteomes" id="UP001234297"/>
    </source>
</evidence>
<evidence type="ECO:0000313" key="1">
    <source>
        <dbReference type="EMBL" id="KAJ8633674.1"/>
    </source>
</evidence>
<proteinExistence type="predicted"/>
<reference evidence="1 2" key="1">
    <citation type="journal article" date="2022" name="Hortic Res">
        <title>A haplotype resolved chromosomal level avocado genome allows analysis of novel avocado genes.</title>
        <authorList>
            <person name="Nath O."/>
            <person name="Fletcher S.J."/>
            <person name="Hayward A."/>
            <person name="Shaw L.M."/>
            <person name="Masouleh A.K."/>
            <person name="Furtado A."/>
            <person name="Henry R.J."/>
            <person name="Mitter N."/>
        </authorList>
    </citation>
    <scope>NUCLEOTIDE SEQUENCE [LARGE SCALE GENOMIC DNA]</scope>
    <source>
        <strain evidence="2">cv. Hass</strain>
    </source>
</reference>
<gene>
    <name evidence="1" type="ORF">MRB53_027010</name>
</gene>
<accession>A0ACC2LKV4</accession>